<protein>
    <submittedName>
        <fullName evidence="1">Uncharacterized protein</fullName>
    </submittedName>
</protein>
<evidence type="ECO:0000313" key="1">
    <source>
        <dbReference type="EMBL" id="DAZ98442.1"/>
    </source>
</evidence>
<dbReference type="EMBL" id="DAKRPA010000106">
    <property type="protein sequence ID" value="DAZ98442.1"/>
    <property type="molecule type" value="Genomic_DNA"/>
</dbReference>
<keyword evidence="2" id="KW-1185">Reference proteome</keyword>
<reference evidence="1" key="2">
    <citation type="journal article" date="2023" name="Microbiol Resour">
        <title>Decontamination and Annotation of the Draft Genome Sequence of the Oomycete Lagenidium giganteum ARSEF 373.</title>
        <authorList>
            <person name="Morgan W.R."/>
            <person name="Tartar A."/>
        </authorList>
    </citation>
    <scope>NUCLEOTIDE SEQUENCE</scope>
    <source>
        <strain evidence="1">ARSEF 373</strain>
    </source>
</reference>
<dbReference type="Proteomes" id="UP001146120">
    <property type="component" value="Unassembled WGS sequence"/>
</dbReference>
<sequence length="87" mass="10174">MCVLLERLAFPFRWQMFKRSFAHVATVSQNIYSTVMGEKNINDWKILPLLQSVHHTIPAEVIVFSRQGFYHNVSKTAFCLRTLCNSR</sequence>
<dbReference type="AlphaFoldDB" id="A0AAV2YZ73"/>
<comment type="caution">
    <text evidence="1">The sequence shown here is derived from an EMBL/GenBank/DDBJ whole genome shotgun (WGS) entry which is preliminary data.</text>
</comment>
<accession>A0AAV2YZ73</accession>
<reference evidence="1" key="1">
    <citation type="submission" date="2022-11" db="EMBL/GenBank/DDBJ databases">
        <authorList>
            <person name="Morgan W.R."/>
            <person name="Tartar A."/>
        </authorList>
    </citation>
    <scope>NUCLEOTIDE SEQUENCE</scope>
    <source>
        <strain evidence="1">ARSEF 373</strain>
    </source>
</reference>
<name>A0AAV2YZ73_9STRA</name>
<gene>
    <name evidence="1" type="ORF">N0F65_001143</name>
</gene>
<proteinExistence type="predicted"/>
<evidence type="ECO:0000313" key="2">
    <source>
        <dbReference type="Proteomes" id="UP001146120"/>
    </source>
</evidence>
<organism evidence="1 2">
    <name type="scientific">Lagenidium giganteum</name>
    <dbReference type="NCBI Taxonomy" id="4803"/>
    <lineage>
        <taxon>Eukaryota</taxon>
        <taxon>Sar</taxon>
        <taxon>Stramenopiles</taxon>
        <taxon>Oomycota</taxon>
        <taxon>Peronosporomycetes</taxon>
        <taxon>Pythiales</taxon>
        <taxon>Pythiaceae</taxon>
    </lineage>
</organism>